<evidence type="ECO:0000256" key="1">
    <source>
        <dbReference type="SAM" id="MobiDB-lite"/>
    </source>
</evidence>
<evidence type="ECO:0000313" key="3">
    <source>
        <dbReference type="Proteomes" id="UP001432128"/>
    </source>
</evidence>
<reference evidence="2 3" key="1">
    <citation type="submission" date="2022-10" db="EMBL/GenBank/DDBJ databases">
        <title>The complete genomes of actinobacterial strains from the NBC collection.</title>
        <authorList>
            <person name="Joergensen T.S."/>
            <person name="Alvarez Arevalo M."/>
            <person name="Sterndorff E.B."/>
            <person name="Faurdal D."/>
            <person name="Vuksanovic O."/>
            <person name="Mourched A.-S."/>
            <person name="Charusanti P."/>
            <person name="Shaw S."/>
            <person name="Blin K."/>
            <person name="Weber T."/>
        </authorList>
    </citation>
    <scope>NUCLEOTIDE SEQUENCE [LARGE SCALE GENOMIC DNA]</scope>
    <source>
        <strain evidence="2 3">NBC_00319</strain>
    </source>
</reference>
<gene>
    <name evidence="2" type="ORF">OG579_13655</name>
</gene>
<accession>A0AAU4JY76</accession>
<dbReference type="AlphaFoldDB" id="A0AAU4JY76"/>
<proteinExistence type="predicted"/>
<name>A0AAU4JY76_9NOCA</name>
<feature type="region of interest" description="Disordered" evidence="1">
    <location>
        <begin position="61"/>
        <end position="92"/>
    </location>
</feature>
<dbReference type="RefSeq" id="WP_328856359.1">
    <property type="nucleotide sequence ID" value="NZ_CP108021.1"/>
</dbReference>
<protein>
    <submittedName>
        <fullName evidence="2">Uncharacterized protein</fullName>
    </submittedName>
</protein>
<organism evidence="2 3">
    <name type="scientific">Williamsia herbipolensis</name>
    <dbReference type="NCBI Taxonomy" id="1603258"/>
    <lineage>
        <taxon>Bacteria</taxon>
        <taxon>Bacillati</taxon>
        <taxon>Actinomycetota</taxon>
        <taxon>Actinomycetes</taxon>
        <taxon>Mycobacteriales</taxon>
        <taxon>Nocardiaceae</taxon>
        <taxon>Williamsia</taxon>
    </lineage>
</organism>
<dbReference type="EMBL" id="CP108021">
    <property type="protein sequence ID" value="WUM18775.1"/>
    <property type="molecule type" value="Genomic_DNA"/>
</dbReference>
<keyword evidence="3" id="KW-1185">Reference proteome</keyword>
<dbReference type="KEGG" id="whr:OG579_13655"/>
<sequence>MARTNRETRPGDDELRFLDPTTRRPLDDVGLPGSDLAETVDADGSVVLWIVDRDRIYDRGVDLGDEQPPHDLTGALPAPWRSGSAPKPTAPVCGAPTATGKACGIRVAGGARCHHHRAAAPKESR</sequence>
<dbReference type="Proteomes" id="UP001432128">
    <property type="component" value="Chromosome"/>
</dbReference>
<feature type="region of interest" description="Disordered" evidence="1">
    <location>
        <begin position="1"/>
        <end position="31"/>
    </location>
</feature>
<evidence type="ECO:0000313" key="2">
    <source>
        <dbReference type="EMBL" id="WUM18775.1"/>
    </source>
</evidence>
<feature type="compositionally biased region" description="Basic and acidic residues" evidence="1">
    <location>
        <begin position="1"/>
        <end position="27"/>
    </location>
</feature>